<comment type="caution">
    <text evidence="1">The sequence shown here is derived from an EMBL/GenBank/DDBJ whole genome shotgun (WGS) entry which is preliminary data.</text>
</comment>
<dbReference type="RefSeq" id="WP_343857435.1">
    <property type="nucleotide sequence ID" value="NZ_BAAACX010000005.1"/>
</dbReference>
<evidence type="ECO:0008006" key="3">
    <source>
        <dbReference type="Google" id="ProtNLM"/>
    </source>
</evidence>
<dbReference type="Proteomes" id="UP001500340">
    <property type="component" value="Unassembled WGS sequence"/>
</dbReference>
<dbReference type="InterPro" id="IPR016181">
    <property type="entry name" value="Acyl_CoA_acyltransferase"/>
</dbReference>
<evidence type="ECO:0000313" key="1">
    <source>
        <dbReference type="EMBL" id="GAA0377996.1"/>
    </source>
</evidence>
<sequence>MSYIHLKQQYYTQGPYKVTSIREEDMLVIKQWRNEQMDVLRQNHLLTDEDQLRYFSNVILPSFSNPTTRIILFSFFWNEELIGYGGLTNIDWMNKRAEISYLVKTDRSKEANIEQYKEDFSTFLRLMRRVAFNDLELNRLYTETFDIRPLHIKILENNGFLYEGRMKEHVLIDGRFIDSLLHGCIKGNFEHVEG</sequence>
<proteinExistence type="predicted"/>
<protein>
    <recommendedName>
        <fullName evidence="3">Ribosomal-protein-serine acetyltransferase</fullName>
    </recommendedName>
</protein>
<accession>A0ABN0XZI0</accession>
<evidence type="ECO:0000313" key="2">
    <source>
        <dbReference type="Proteomes" id="UP001500340"/>
    </source>
</evidence>
<dbReference type="EMBL" id="BAAACX010000005">
    <property type="protein sequence ID" value="GAA0377996.1"/>
    <property type="molecule type" value="Genomic_DNA"/>
</dbReference>
<dbReference type="Gene3D" id="3.40.630.30">
    <property type="match status" value="1"/>
</dbReference>
<name>A0ABN0XZI0_9BACL</name>
<organism evidence="1 2">
    <name type="scientific">Paenibacillus motobuensis</name>
    <dbReference type="NCBI Taxonomy" id="295324"/>
    <lineage>
        <taxon>Bacteria</taxon>
        <taxon>Bacillati</taxon>
        <taxon>Bacillota</taxon>
        <taxon>Bacilli</taxon>
        <taxon>Bacillales</taxon>
        <taxon>Paenibacillaceae</taxon>
        <taxon>Paenibacillus</taxon>
    </lineage>
</organism>
<keyword evidence="2" id="KW-1185">Reference proteome</keyword>
<dbReference type="SUPFAM" id="SSF55729">
    <property type="entry name" value="Acyl-CoA N-acyltransferases (Nat)"/>
    <property type="match status" value="1"/>
</dbReference>
<dbReference type="Pfam" id="PF13420">
    <property type="entry name" value="Acetyltransf_4"/>
    <property type="match status" value="1"/>
</dbReference>
<reference evidence="1 2" key="1">
    <citation type="journal article" date="2019" name="Int. J. Syst. Evol. Microbiol.">
        <title>The Global Catalogue of Microorganisms (GCM) 10K type strain sequencing project: providing services to taxonomists for standard genome sequencing and annotation.</title>
        <authorList>
            <consortium name="The Broad Institute Genomics Platform"/>
            <consortium name="The Broad Institute Genome Sequencing Center for Infectious Disease"/>
            <person name="Wu L."/>
            <person name="Ma J."/>
        </authorList>
    </citation>
    <scope>NUCLEOTIDE SEQUENCE [LARGE SCALE GENOMIC DNA]</scope>
    <source>
        <strain evidence="1 2">JCM 12774</strain>
    </source>
</reference>
<gene>
    <name evidence="1" type="ORF">GCM10008933_06560</name>
</gene>